<dbReference type="Proteomes" id="UP001521116">
    <property type="component" value="Unassembled WGS sequence"/>
</dbReference>
<dbReference type="EMBL" id="JAJVDC020000065">
    <property type="protein sequence ID" value="KAL1628073.1"/>
    <property type="molecule type" value="Genomic_DNA"/>
</dbReference>
<dbReference type="Gene3D" id="3.60.21.60">
    <property type="match status" value="2"/>
</dbReference>
<evidence type="ECO:0000313" key="11">
    <source>
        <dbReference type="Proteomes" id="UP001521116"/>
    </source>
</evidence>
<keyword evidence="11" id="KW-1185">Reference proteome</keyword>
<evidence type="ECO:0000256" key="7">
    <source>
        <dbReference type="SAM" id="MobiDB-lite"/>
    </source>
</evidence>
<dbReference type="PIRSF" id="PIRSF018300">
    <property type="entry name" value="DNA_pol_alph_2"/>
    <property type="match status" value="1"/>
</dbReference>
<evidence type="ECO:0000313" key="10">
    <source>
        <dbReference type="EMBL" id="KAL1628073.1"/>
    </source>
</evidence>
<evidence type="ECO:0000259" key="8">
    <source>
        <dbReference type="Pfam" id="PF04042"/>
    </source>
</evidence>
<name>A0ABR3SRV4_9PEZI</name>
<reference evidence="10 11" key="1">
    <citation type="submission" date="2024-02" db="EMBL/GenBank/DDBJ databases">
        <title>De novo assembly and annotation of 12 fungi associated with fruit tree decline syndrome in Ontario, Canada.</title>
        <authorList>
            <person name="Sulman M."/>
            <person name="Ellouze W."/>
            <person name="Ilyukhin E."/>
        </authorList>
    </citation>
    <scope>NUCLEOTIDE SEQUENCE [LARGE SCALE GENOMIC DNA]</scope>
    <source>
        <strain evidence="10 11">M1-105</strain>
    </source>
</reference>
<dbReference type="GO" id="GO:0003887">
    <property type="term" value="F:DNA-directed DNA polymerase activity"/>
    <property type="evidence" value="ECO:0007669"/>
    <property type="project" value="UniProtKB-KW"/>
</dbReference>
<keyword evidence="5 6" id="KW-0539">Nucleus</keyword>
<gene>
    <name evidence="10" type="primary">POL12</name>
    <name evidence="10" type="ORF">SLS56_006003</name>
</gene>
<feature type="region of interest" description="Disordered" evidence="7">
    <location>
        <begin position="116"/>
        <end position="169"/>
    </location>
</feature>
<evidence type="ECO:0000259" key="9">
    <source>
        <dbReference type="Pfam" id="PF22062"/>
    </source>
</evidence>
<evidence type="ECO:0000256" key="3">
    <source>
        <dbReference type="ARBA" id="ARBA00018596"/>
    </source>
</evidence>
<accession>A0ABR3SRV4</accession>
<comment type="similarity">
    <text evidence="2 6">Belongs to the DNA polymerase alpha subunit B family.</text>
</comment>
<evidence type="ECO:0000256" key="4">
    <source>
        <dbReference type="ARBA" id="ARBA00022705"/>
    </source>
</evidence>
<comment type="caution">
    <text evidence="10">The sequence shown here is derived from an EMBL/GenBank/DDBJ whole genome shotgun (WGS) entry which is preliminary data.</text>
</comment>
<organism evidence="10 11">
    <name type="scientific">Neofusicoccum ribis</name>
    <dbReference type="NCBI Taxonomy" id="45134"/>
    <lineage>
        <taxon>Eukaryota</taxon>
        <taxon>Fungi</taxon>
        <taxon>Dikarya</taxon>
        <taxon>Ascomycota</taxon>
        <taxon>Pezizomycotina</taxon>
        <taxon>Dothideomycetes</taxon>
        <taxon>Dothideomycetes incertae sedis</taxon>
        <taxon>Botryosphaeriales</taxon>
        <taxon>Botryosphaeriaceae</taxon>
        <taxon>Neofusicoccum</taxon>
    </lineage>
</organism>
<dbReference type="InterPro" id="IPR054300">
    <property type="entry name" value="OB_DPOA2"/>
</dbReference>
<evidence type="ECO:0000256" key="1">
    <source>
        <dbReference type="ARBA" id="ARBA00004123"/>
    </source>
</evidence>
<dbReference type="PANTHER" id="PTHR23061:SF12">
    <property type="entry name" value="DNA POLYMERASE ALPHA SUBUNIT B"/>
    <property type="match status" value="1"/>
</dbReference>
<protein>
    <recommendedName>
        <fullName evidence="3 6">DNA polymerase alpha subunit B</fullName>
    </recommendedName>
</protein>
<sequence>MDDTAVELNELFGSPNAALPQEVLLELQSLLRLHSISPQELFYKWESYSIKMGSETTLTLKTVRDFKKDIQDALERETRAKAAHTSTNKRAAAPAGRAGASNADVFGVLDGLVPSTPHGASRTQMNGSAAKRKSNFDTPAAKATKSSMQSSPLTPHAANGVGSAPTSFAERPNAGQIMETLNHHIPLPEPPTESPGEPRVKLKANTEISKFAYKTMAMKLSEASEILDDRIDEFLQIVQTHHKLEDNAFGNPASQSTSEIIAVGRIASDSSEGKLNAASLVLETSRRTGAGLRVPLRVDSLQMYNFFPGQIVAVRGSNPAGSFFMAKELLEIPLLPPAASSPSDLDMVNGRLAITGDMDVDDSESNTRPLSIHVASGPYTPGHILDFAAFHALMETTLETRPDVLVLNGPFLDIEHPSLINGDFEIPDSAIPNPDKATLKDVFRYHISQPINKLVASHPTITIIIQPSVRDAIAKHVSYPQDRLKRQEFGLPRQATIVTNPVTISINEIIVGVTSLDILDMLRREECVSDKAKMTNAMVRWGASLISQRSFCPIFPPTAREVLPKIDADRGGAAATEEEDAERVDLLPVGAMLDTSYMKLTEWLNVRPDVLITPSALTPFAKVINSVLVINPGTLSKKRGPGTFARMTVLPATITDEEREQNEVVAHKLFERSRVDIVHI</sequence>
<keyword evidence="4 6" id="KW-0235">DNA replication</keyword>
<proteinExistence type="inferred from homology"/>
<feature type="compositionally biased region" description="Polar residues" evidence="7">
    <location>
        <begin position="144"/>
        <end position="153"/>
    </location>
</feature>
<evidence type="ECO:0000256" key="6">
    <source>
        <dbReference type="PIRNR" id="PIRNR018300"/>
    </source>
</evidence>
<feature type="domain" description="DNA polymerase alpha/delta/epsilon subunit B" evidence="8">
    <location>
        <begin position="372"/>
        <end position="622"/>
    </location>
</feature>
<dbReference type="Pfam" id="PF22062">
    <property type="entry name" value="OB_DPOA2"/>
    <property type="match status" value="1"/>
</dbReference>
<keyword evidence="10" id="KW-0239">DNA-directed DNA polymerase</keyword>
<dbReference type="InterPro" id="IPR007185">
    <property type="entry name" value="DNA_pol_a/d/e_bsu"/>
</dbReference>
<comment type="function">
    <text evidence="6">Accessory subunit of the DNA polymerase alpha complex (also known as the alpha DNA polymerase-primase complex) which plays an essential role in the initiation of DNA synthesis.</text>
</comment>
<feature type="domain" description="DNA polymerase alpha subunit B OB" evidence="9">
    <location>
        <begin position="224"/>
        <end position="331"/>
    </location>
</feature>
<dbReference type="Pfam" id="PF04042">
    <property type="entry name" value="DNA_pol_E_B"/>
    <property type="match status" value="1"/>
</dbReference>
<keyword evidence="10" id="KW-0808">Transferase</keyword>
<dbReference type="InterPro" id="IPR016722">
    <property type="entry name" value="DNA_pol_alpha_bsu"/>
</dbReference>
<comment type="subcellular location">
    <subcellularLocation>
        <location evidence="1 6">Nucleus</location>
    </subcellularLocation>
</comment>
<evidence type="ECO:0000256" key="2">
    <source>
        <dbReference type="ARBA" id="ARBA00007299"/>
    </source>
</evidence>
<feature type="region of interest" description="Disordered" evidence="7">
    <location>
        <begin position="78"/>
        <end position="99"/>
    </location>
</feature>
<dbReference type="PANTHER" id="PTHR23061">
    <property type="entry name" value="DNA POLYMERASE 2 ALPHA 70 KDA SUBUNIT"/>
    <property type="match status" value="1"/>
</dbReference>
<feature type="compositionally biased region" description="Low complexity" evidence="7">
    <location>
        <begin position="90"/>
        <end position="99"/>
    </location>
</feature>
<keyword evidence="10" id="KW-0548">Nucleotidyltransferase</keyword>
<evidence type="ECO:0000256" key="5">
    <source>
        <dbReference type="ARBA" id="ARBA00023242"/>
    </source>
</evidence>